<gene>
    <name evidence="1" type="ORF">SDC9_189767</name>
</gene>
<evidence type="ECO:0000313" key="1">
    <source>
        <dbReference type="EMBL" id="MPN42211.1"/>
    </source>
</evidence>
<sequence length="64" mass="6881">MPEPGFCPDRGLFALPGSLPEADVIHQLVNVLLDLLLTLGDAPDLDAMLDEPLQNEGRFVVNAP</sequence>
<reference evidence="1" key="1">
    <citation type="submission" date="2019-08" db="EMBL/GenBank/DDBJ databases">
        <authorList>
            <person name="Kucharzyk K."/>
            <person name="Murdoch R.W."/>
            <person name="Higgins S."/>
            <person name="Loffler F."/>
        </authorList>
    </citation>
    <scope>NUCLEOTIDE SEQUENCE</scope>
</reference>
<organism evidence="1">
    <name type="scientific">bioreactor metagenome</name>
    <dbReference type="NCBI Taxonomy" id="1076179"/>
    <lineage>
        <taxon>unclassified sequences</taxon>
        <taxon>metagenomes</taxon>
        <taxon>ecological metagenomes</taxon>
    </lineage>
</organism>
<accession>A0A645HT42</accession>
<comment type="caution">
    <text evidence="1">The sequence shown here is derived from an EMBL/GenBank/DDBJ whole genome shotgun (WGS) entry which is preliminary data.</text>
</comment>
<protein>
    <submittedName>
        <fullName evidence="1">Uncharacterized protein</fullName>
    </submittedName>
</protein>
<name>A0A645HT42_9ZZZZ</name>
<dbReference type="AlphaFoldDB" id="A0A645HT42"/>
<dbReference type="EMBL" id="VSSQ01099797">
    <property type="protein sequence ID" value="MPN42211.1"/>
    <property type="molecule type" value="Genomic_DNA"/>
</dbReference>
<proteinExistence type="predicted"/>